<dbReference type="AlphaFoldDB" id="A0A9D5KA89"/>
<evidence type="ECO:0000313" key="1">
    <source>
        <dbReference type="EMBL" id="MBD3365358.1"/>
    </source>
</evidence>
<sequence>MIERIFTFSTQDTSRRLIEDIVHDPDLHLTRIVLQPGAGFFNENTTSNDYLIVVSGQIGVKLGSQQQSTYPEGTVICIPPYVQIEVENPAASVLEFLLIKAPSPERYETLKALEQDSSYLTFCTYILYSCRVLGSPPQTPRKE</sequence>
<dbReference type="SUPFAM" id="SSF51182">
    <property type="entry name" value="RmlC-like cupins"/>
    <property type="match status" value="1"/>
</dbReference>
<evidence type="ECO:0008006" key="3">
    <source>
        <dbReference type="Google" id="ProtNLM"/>
    </source>
</evidence>
<organism evidence="1 2">
    <name type="scientific">candidate division WOR-3 bacterium</name>
    <dbReference type="NCBI Taxonomy" id="2052148"/>
    <lineage>
        <taxon>Bacteria</taxon>
        <taxon>Bacteria division WOR-3</taxon>
    </lineage>
</organism>
<gene>
    <name evidence="1" type="ORF">GF359_09115</name>
</gene>
<dbReference type="InterPro" id="IPR011051">
    <property type="entry name" value="RmlC_Cupin_sf"/>
</dbReference>
<name>A0A9D5KA89_UNCW3</name>
<protein>
    <recommendedName>
        <fullName evidence="3">Cupin domain-containing protein</fullName>
    </recommendedName>
</protein>
<dbReference type="Proteomes" id="UP000630660">
    <property type="component" value="Unassembled WGS sequence"/>
</dbReference>
<dbReference type="InterPro" id="IPR014710">
    <property type="entry name" value="RmlC-like_jellyroll"/>
</dbReference>
<proteinExistence type="predicted"/>
<dbReference type="EMBL" id="WJKJ01000304">
    <property type="protein sequence ID" value="MBD3365358.1"/>
    <property type="molecule type" value="Genomic_DNA"/>
</dbReference>
<comment type="caution">
    <text evidence="1">The sequence shown here is derived from an EMBL/GenBank/DDBJ whole genome shotgun (WGS) entry which is preliminary data.</text>
</comment>
<accession>A0A9D5KA89</accession>
<dbReference type="Gene3D" id="2.60.120.10">
    <property type="entry name" value="Jelly Rolls"/>
    <property type="match status" value="1"/>
</dbReference>
<evidence type="ECO:0000313" key="2">
    <source>
        <dbReference type="Proteomes" id="UP000630660"/>
    </source>
</evidence>
<reference evidence="1" key="1">
    <citation type="submission" date="2019-11" db="EMBL/GenBank/DDBJ databases">
        <title>Microbial mats filling the niche in hypersaline microbial mats.</title>
        <authorList>
            <person name="Wong H.L."/>
            <person name="Macleod F.I."/>
            <person name="White R.A. III"/>
            <person name="Burns B.P."/>
        </authorList>
    </citation>
    <scope>NUCLEOTIDE SEQUENCE</scope>
    <source>
        <strain evidence="1">Bin_327</strain>
    </source>
</reference>